<evidence type="ECO:0000313" key="3">
    <source>
        <dbReference type="Proteomes" id="UP000030746"/>
    </source>
</evidence>
<dbReference type="NCBIfam" id="TIGR01444">
    <property type="entry name" value="fkbM_fam"/>
    <property type="match status" value="1"/>
</dbReference>
<dbReference type="KEGG" id="lgi:LOTGIDRAFT_236957"/>
<dbReference type="OMA" id="FRATHAT"/>
<feature type="transmembrane region" description="Helical" evidence="1">
    <location>
        <begin position="12"/>
        <end position="29"/>
    </location>
</feature>
<keyword evidence="1" id="KW-1133">Transmembrane helix</keyword>
<keyword evidence="1" id="KW-0472">Membrane</keyword>
<dbReference type="InterPro" id="IPR006342">
    <property type="entry name" value="FkbM_mtfrase"/>
</dbReference>
<dbReference type="EMBL" id="KB203888">
    <property type="protein sequence ID" value="ESO82458.1"/>
    <property type="molecule type" value="Genomic_DNA"/>
</dbReference>
<dbReference type="GeneID" id="20250297"/>
<name>V3YWP9_LOTGI</name>
<dbReference type="HOGENOM" id="CLU_937771_0_0_1"/>
<reference evidence="2 3" key="1">
    <citation type="journal article" date="2013" name="Nature">
        <title>Insights into bilaterian evolution from three spiralian genomes.</title>
        <authorList>
            <person name="Simakov O."/>
            <person name="Marletaz F."/>
            <person name="Cho S.J."/>
            <person name="Edsinger-Gonzales E."/>
            <person name="Havlak P."/>
            <person name="Hellsten U."/>
            <person name="Kuo D.H."/>
            <person name="Larsson T."/>
            <person name="Lv J."/>
            <person name="Arendt D."/>
            <person name="Savage R."/>
            <person name="Osoegawa K."/>
            <person name="de Jong P."/>
            <person name="Grimwood J."/>
            <person name="Chapman J.A."/>
            <person name="Shapiro H."/>
            <person name="Aerts A."/>
            <person name="Otillar R.P."/>
            <person name="Terry A.Y."/>
            <person name="Boore J.L."/>
            <person name="Grigoriev I.V."/>
            <person name="Lindberg D.R."/>
            <person name="Seaver E.C."/>
            <person name="Weisblat D.A."/>
            <person name="Putnam N.H."/>
            <person name="Rokhsar D.S."/>
        </authorList>
    </citation>
    <scope>NUCLEOTIDE SEQUENCE [LARGE SCALE GENOMIC DNA]</scope>
</reference>
<keyword evidence="3" id="KW-1185">Reference proteome</keyword>
<dbReference type="AlphaFoldDB" id="V3YWP9"/>
<dbReference type="Gene3D" id="3.40.50.150">
    <property type="entry name" value="Vaccinia Virus protein VP39"/>
    <property type="match status" value="1"/>
</dbReference>
<dbReference type="RefSeq" id="XP_009066811.1">
    <property type="nucleotide sequence ID" value="XM_009068563.1"/>
</dbReference>
<evidence type="ECO:0000313" key="2">
    <source>
        <dbReference type="EMBL" id="ESO82458.1"/>
    </source>
</evidence>
<evidence type="ECO:0008006" key="4">
    <source>
        <dbReference type="Google" id="ProtNLM"/>
    </source>
</evidence>
<sequence>MALRPTSVVQIAKITFILVLVLLGAFLFFNNELNYSLKHMPNVLFKTINHTKKLQAQFPLATCNIGVKLQEYEYSDITKCVQGYAKLEKSNINSGKMEHQRVMIHKPYLTRNDSLMIEIGGYKGVDVDRLRSKGIRPKYIMLEPVPLFFDLLVKKFKKDDKITVLNFGLGCEDKILTIPIQTDATSLFRQEIQKGTETTEIKIRKSIDFFDEVGVTKKNVDLLHINCEGCEFELLEDLISTGYIKYFNHIQFQFHMHLPQIHKEECRYCQIMQLLRRTHTPMFQYRHTWQAWKKNDL</sequence>
<protein>
    <recommendedName>
        <fullName evidence="4">Methyltransferase FkbM domain-containing protein</fullName>
    </recommendedName>
</protein>
<accession>V3YWP9</accession>
<gene>
    <name evidence="2" type="ORF">LOTGIDRAFT_236957</name>
</gene>
<dbReference type="CTD" id="20250297"/>
<evidence type="ECO:0000256" key="1">
    <source>
        <dbReference type="SAM" id="Phobius"/>
    </source>
</evidence>
<dbReference type="Proteomes" id="UP000030746">
    <property type="component" value="Unassembled WGS sequence"/>
</dbReference>
<dbReference type="InterPro" id="IPR029063">
    <property type="entry name" value="SAM-dependent_MTases_sf"/>
</dbReference>
<organism evidence="2 3">
    <name type="scientific">Lottia gigantea</name>
    <name type="common">Giant owl limpet</name>
    <dbReference type="NCBI Taxonomy" id="225164"/>
    <lineage>
        <taxon>Eukaryota</taxon>
        <taxon>Metazoa</taxon>
        <taxon>Spiralia</taxon>
        <taxon>Lophotrochozoa</taxon>
        <taxon>Mollusca</taxon>
        <taxon>Gastropoda</taxon>
        <taxon>Patellogastropoda</taxon>
        <taxon>Lottioidea</taxon>
        <taxon>Lottiidae</taxon>
        <taxon>Lottia</taxon>
    </lineage>
</organism>
<dbReference type="SUPFAM" id="SSF53335">
    <property type="entry name" value="S-adenosyl-L-methionine-dependent methyltransferases"/>
    <property type="match status" value="1"/>
</dbReference>
<proteinExistence type="predicted"/>
<dbReference type="OrthoDB" id="40902at2759"/>
<keyword evidence="1" id="KW-0812">Transmembrane</keyword>